<dbReference type="InterPro" id="IPR006969">
    <property type="entry name" value="Stig-like"/>
</dbReference>
<dbReference type="Pfam" id="PF13360">
    <property type="entry name" value="PQQ_2"/>
    <property type="match status" value="2"/>
</dbReference>
<dbReference type="PANTHER" id="PTHR34512:SF30">
    <property type="entry name" value="OUTER MEMBRANE PROTEIN ASSEMBLY FACTOR BAMB"/>
    <property type="match status" value="1"/>
</dbReference>
<dbReference type="InterPro" id="IPR017896">
    <property type="entry name" value="4Fe4S_Fe-S-bd"/>
</dbReference>
<evidence type="ECO:0000313" key="3">
    <source>
        <dbReference type="EMBL" id="MDC0743071.1"/>
    </source>
</evidence>
<accession>A0ABT5EMQ2</accession>
<dbReference type="InterPro" id="IPR002372">
    <property type="entry name" value="PQQ_rpt_dom"/>
</dbReference>
<dbReference type="SMART" id="SM00564">
    <property type="entry name" value="PQQ"/>
    <property type="match status" value="5"/>
</dbReference>
<dbReference type="Gene3D" id="2.130.10.10">
    <property type="entry name" value="YVTN repeat-like/Quinoprotein amine dehydrogenase"/>
    <property type="match status" value="2"/>
</dbReference>
<dbReference type="PANTHER" id="PTHR34512">
    <property type="entry name" value="CELL SURFACE PROTEIN"/>
    <property type="match status" value="1"/>
</dbReference>
<comment type="caution">
    <text evidence="3">The sequence shown here is derived from an EMBL/GenBank/DDBJ whole genome shotgun (WGS) entry which is preliminary data.</text>
</comment>
<keyword evidence="4" id="KW-1185">Reference proteome</keyword>
<gene>
    <name evidence="3" type="ORF">POL67_17105</name>
</gene>
<dbReference type="PROSITE" id="PS51257">
    <property type="entry name" value="PROKAR_LIPOPROTEIN"/>
    <property type="match status" value="1"/>
</dbReference>
<name>A0ABT5EMQ2_9BACT</name>
<evidence type="ECO:0000256" key="1">
    <source>
        <dbReference type="ARBA" id="ARBA00022729"/>
    </source>
</evidence>
<proteinExistence type="predicted"/>
<dbReference type="RefSeq" id="WP_271918435.1">
    <property type="nucleotide sequence ID" value="NZ_JAQNDO010000001.1"/>
</dbReference>
<evidence type="ECO:0000313" key="4">
    <source>
        <dbReference type="Proteomes" id="UP001221411"/>
    </source>
</evidence>
<reference evidence="3 4" key="1">
    <citation type="submission" date="2022-11" db="EMBL/GenBank/DDBJ databases">
        <title>Minimal conservation of predation-associated metabolite biosynthetic gene clusters underscores biosynthetic potential of Myxococcota including descriptions for ten novel species: Archangium lansinium sp. nov., Myxococcus landrumus sp. nov., Nannocystis bai.</title>
        <authorList>
            <person name="Ahearne A."/>
            <person name="Stevens C."/>
            <person name="Dowd S."/>
        </authorList>
    </citation>
    <scope>NUCLEOTIDE SEQUENCE [LARGE SCALE GENOMIC DNA]</scope>
    <source>
        <strain evidence="3 4">RJM3</strain>
    </source>
</reference>
<dbReference type="EMBL" id="JAQNDO010000001">
    <property type="protein sequence ID" value="MDC0743071.1"/>
    <property type="molecule type" value="Genomic_DNA"/>
</dbReference>
<dbReference type="InterPro" id="IPR011047">
    <property type="entry name" value="Quinoprotein_ADH-like_sf"/>
</dbReference>
<feature type="domain" description="4Fe-4S ferredoxin-type" evidence="2">
    <location>
        <begin position="96"/>
        <end position="126"/>
    </location>
</feature>
<dbReference type="InterPro" id="IPR018391">
    <property type="entry name" value="PQQ_b-propeller_rpt"/>
</dbReference>
<sequence>MGRKGTEPGASMHAGSVLLFVLLGVGGAGCGGRTTAEVTGGEDVCVAPAVTCAGTCKDLAYDPANCGACGNACGAGEVCADGQCGVVCLGGTTACGAACVDTDIDPANCGACGAACPASAICAGGACTSPCGGTEILCDGKCIDPASNPAHCGACGLACPDAQVCSGGTCIESCGDVLTACDGACVDLTASPTNCGACGVSCGFGGLCAGGACVCEPGKSKCGGACVDTATDPAHCGACEAACGPDQLCLGGACGGTTSAWRTLGYDERHTGHNPVETGKPPLKLAWAVGAGAPKLSPVVIENGRVFVIPNGTSFSASPLRALSLADGKELWNHDFGDVFSVGQPSVASGKVYIQHCNHGADTKLWQIDAATGKVDWAAPFFAQWEHYWAPLVVGNNVYINGGSYGGLYAFSKATANQVFFSDVLEQYDEWSPAYFNGSIFTFVAGKLRAHDAQTGAVQWTTQVTWNWAGWSMRTAPVFGDKMAYVIAPPSLYAIDATTKAIMWTANGSYAGMPAVADGAVYALSGGNLAVRDAVTGAPLWNFAGDGTLAFPPVIAAGHVYVASENNVYAVDIATQQQVWTDTFGGWISIASGKVLIARANGTLAAYDLSY</sequence>
<dbReference type="NCBIfam" id="NF041328">
    <property type="entry name" value="C_rich_MXAN6577"/>
    <property type="match status" value="1"/>
</dbReference>
<dbReference type="InterPro" id="IPR015943">
    <property type="entry name" value="WD40/YVTN_repeat-like_dom_sf"/>
</dbReference>
<dbReference type="Pfam" id="PF04885">
    <property type="entry name" value="Stig1"/>
    <property type="match status" value="1"/>
</dbReference>
<dbReference type="Proteomes" id="UP001221411">
    <property type="component" value="Unassembled WGS sequence"/>
</dbReference>
<keyword evidence="1" id="KW-0732">Signal</keyword>
<protein>
    <submittedName>
        <fullName evidence="3">MXAN_6577-like cysteine-rich protein</fullName>
    </submittedName>
</protein>
<dbReference type="PROSITE" id="PS51379">
    <property type="entry name" value="4FE4S_FER_2"/>
    <property type="match status" value="1"/>
</dbReference>
<evidence type="ECO:0000259" key="2">
    <source>
        <dbReference type="PROSITE" id="PS51379"/>
    </source>
</evidence>
<dbReference type="SUPFAM" id="SSF50998">
    <property type="entry name" value="Quinoprotein alcohol dehydrogenase-like"/>
    <property type="match status" value="2"/>
</dbReference>
<organism evidence="3 4">
    <name type="scientific">Polyangium mundeleinium</name>
    <dbReference type="NCBI Taxonomy" id="2995306"/>
    <lineage>
        <taxon>Bacteria</taxon>
        <taxon>Pseudomonadati</taxon>
        <taxon>Myxococcota</taxon>
        <taxon>Polyangia</taxon>
        <taxon>Polyangiales</taxon>
        <taxon>Polyangiaceae</taxon>
        <taxon>Polyangium</taxon>
    </lineage>
</organism>